<accession>A0A7W2HEE1</accession>
<sequence>MTVRVRFENGECLEYADQGGGAVVHCYATGANGTLLVYERSKVGPPVKEAQPLVVYGPLAWFSVSGAPCVSAGTPGARDAYLLGRCDLLPL</sequence>
<dbReference type="Proteomes" id="UP000586976">
    <property type="component" value="Unassembled WGS sequence"/>
</dbReference>
<evidence type="ECO:0000313" key="1">
    <source>
        <dbReference type="EMBL" id="MBA4860504.1"/>
    </source>
</evidence>
<dbReference type="AlphaFoldDB" id="A0A7W2HEE1"/>
<evidence type="ECO:0000313" key="2">
    <source>
        <dbReference type="Proteomes" id="UP000586976"/>
    </source>
</evidence>
<protein>
    <submittedName>
        <fullName evidence="1">Uncharacterized protein</fullName>
    </submittedName>
</protein>
<gene>
    <name evidence="1" type="ORF">H1V43_03730</name>
</gene>
<comment type="caution">
    <text evidence="1">The sequence shown here is derived from an EMBL/GenBank/DDBJ whole genome shotgun (WGS) entry which is preliminary data.</text>
</comment>
<proteinExistence type="predicted"/>
<reference evidence="1 2" key="1">
    <citation type="submission" date="2020-07" db="EMBL/GenBank/DDBJ databases">
        <title>Streptomyces isolated from Indian soil.</title>
        <authorList>
            <person name="Mandal S."/>
            <person name="Maiti P.K."/>
        </authorList>
    </citation>
    <scope>NUCLEOTIDE SEQUENCE [LARGE SCALE GENOMIC DNA]</scope>
    <source>
        <strain evidence="1 2">PSKA54</strain>
    </source>
</reference>
<dbReference type="RefSeq" id="WP_181862603.1">
    <property type="nucleotide sequence ID" value="NZ_JACEQY010000002.1"/>
</dbReference>
<keyword evidence="2" id="KW-1185">Reference proteome</keyword>
<organism evidence="1 2">
    <name type="scientific">Streptomyces himalayensis subsp. aureolus</name>
    <dbReference type="NCBI Taxonomy" id="2758039"/>
    <lineage>
        <taxon>Bacteria</taxon>
        <taxon>Bacillati</taxon>
        <taxon>Actinomycetota</taxon>
        <taxon>Actinomycetes</taxon>
        <taxon>Kitasatosporales</taxon>
        <taxon>Streptomycetaceae</taxon>
        <taxon>Streptomyces</taxon>
        <taxon>Streptomyces himalayensis</taxon>
    </lineage>
</organism>
<name>A0A7W2HEE1_9ACTN</name>
<dbReference type="EMBL" id="JACEQY010000002">
    <property type="protein sequence ID" value="MBA4860504.1"/>
    <property type="molecule type" value="Genomic_DNA"/>
</dbReference>